<dbReference type="SUPFAM" id="SSF54523">
    <property type="entry name" value="Pili subunits"/>
    <property type="match status" value="1"/>
</dbReference>
<evidence type="ECO:0000256" key="8">
    <source>
        <dbReference type="ARBA" id="ARBA00022989"/>
    </source>
</evidence>
<dbReference type="Pfam" id="PF03934">
    <property type="entry name" value="T2SSK"/>
    <property type="match status" value="1"/>
</dbReference>
<dbReference type="PIRSF" id="PIRSF002786">
    <property type="entry name" value="XcpX"/>
    <property type="match status" value="1"/>
</dbReference>
<dbReference type="Gene3D" id="1.10.40.60">
    <property type="entry name" value="EpsJ-like"/>
    <property type="match status" value="2"/>
</dbReference>
<dbReference type="InterPro" id="IPR038072">
    <property type="entry name" value="GspK_central_sf"/>
</dbReference>
<keyword evidence="9 10" id="KW-0472">Membrane</keyword>
<dbReference type="InterPro" id="IPR049179">
    <property type="entry name" value="T2SSK_SAM-like_2nd"/>
</dbReference>
<keyword evidence="5 10" id="KW-0997">Cell inner membrane</keyword>
<dbReference type="Gene3D" id="3.30.1300.30">
    <property type="entry name" value="GSPII I/J protein-like"/>
    <property type="match status" value="1"/>
</dbReference>
<keyword evidence="4 10" id="KW-1003">Cell membrane</keyword>
<evidence type="ECO:0000259" key="11">
    <source>
        <dbReference type="Pfam" id="PF03934"/>
    </source>
</evidence>
<feature type="domain" description="T2SS protein K second SAM-like" evidence="11">
    <location>
        <begin position="210"/>
        <end position="272"/>
    </location>
</feature>
<evidence type="ECO:0000256" key="3">
    <source>
        <dbReference type="ARBA" id="ARBA00022448"/>
    </source>
</evidence>
<evidence type="ECO:0000256" key="5">
    <source>
        <dbReference type="ARBA" id="ARBA00022519"/>
    </source>
</evidence>
<evidence type="ECO:0000256" key="7">
    <source>
        <dbReference type="ARBA" id="ARBA00022927"/>
    </source>
</evidence>
<evidence type="ECO:0000259" key="12">
    <source>
        <dbReference type="Pfam" id="PF21687"/>
    </source>
</evidence>
<accession>A0ABX7BS00</accession>
<dbReference type="PANTHER" id="PTHR38831:SF1">
    <property type="entry name" value="TYPE II SECRETION SYSTEM PROTEIN K-RELATED"/>
    <property type="match status" value="1"/>
</dbReference>
<keyword evidence="7" id="KW-0653">Protein transport</keyword>
<evidence type="ECO:0000256" key="9">
    <source>
        <dbReference type="ARBA" id="ARBA00023136"/>
    </source>
</evidence>
<keyword evidence="6" id="KW-0812">Transmembrane</keyword>
<organism evidence="13 14">
    <name type="scientific">Brevundimonas vitisensis</name>
    <dbReference type="NCBI Taxonomy" id="2800818"/>
    <lineage>
        <taxon>Bacteria</taxon>
        <taxon>Pseudomonadati</taxon>
        <taxon>Pseudomonadota</taxon>
        <taxon>Alphaproteobacteria</taxon>
        <taxon>Caulobacterales</taxon>
        <taxon>Caulobacteraceae</taxon>
        <taxon>Brevundimonas</taxon>
    </lineage>
</organism>
<evidence type="ECO:0000256" key="2">
    <source>
        <dbReference type="ARBA" id="ARBA00007246"/>
    </source>
</evidence>
<sequence length="318" mass="34166">MALLTVLLMVAVMAAIAVLVLDDVRFSVRRATNAATLGQAQWYALGAEALARRQIARLNRADPVRTPLSPDWNGRLLAFPIEEGELRAVVTDGQACFNLNSVVQGAGEALTARPRGALQLVALGRAVGIDEGRMRGIADALTDWIDSDQSPLPRGGEDGAYAGRTVPYRTAGTLLAEVSELRAVKGVDADAYRRLRPYLCALPYSVLSPINPNTLRPEQAPLLVMLAEGSLSAQAARSAIAARPADGWTDVGAFWNQPAMSSVEPASDVYDQITLRTQFFALRVDVDYGGARAVRTTLLQITSDGSVRPVISRWTPDE</sequence>
<evidence type="ECO:0000256" key="6">
    <source>
        <dbReference type="ARBA" id="ARBA00022692"/>
    </source>
</evidence>
<dbReference type="InterPro" id="IPR049031">
    <property type="entry name" value="T2SSK_SAM-like_1st"/>
</dbReference>
<keyword evidence="3 10" id="KW-0813">Transport</keyword>
<reference evidence="13 14" key="1">
    <citation type="submission" date="2021-01" db="EMBL/GenBank/DDBJ databases">
        <title>Brevundimonas vitis sp. nov., an bacterium isolated from grape (Vitis vinifera).</title>
        <authorList>
            <person name="Jiang L."/>
            <person name="Lee J."/>
        </authorList>
    </citation>
    <scope>NUCLEOTIDE SEQUENCE [LARGE SCALE GENOMIC DNA]</scope>
    <source>
        <strain evidence="13 14">GRTSA-9</strain>
    </source>
</reference>
<dbReference type="NCBIfam" id="NF037980">
    <property type="entry name" value="T2SS_GspK"/>
    <property type="match status" value="1"/>
</dbReference>
<evidence type="ECO:0000256" key="10">
    <source>
        <dbReference type="PIRNR" id="PIRNR002786"/>
    </source>
</evidence>
<comment type="subcellular location">
    <subcellularLocation>
        <location evidence="1 10">Cell inner membrane</location>
    </subcellularLocation>
</comment>
<evidence type="ECO:0000256" key="4">
    <source>
        <dbReference type="ARBA" id="ARBA00022475"/>
    </source>
</evidence>
<dbReference type="InterPro" id="IPR045584">
    <property type="entry name" value="Pilin-like"/>
</dbReference>
<dbReference type="Proteomes" id="UP000595448">
    <property type="component" value="Chromosome"/>
</dbReference>
<dbReference type="EMBL" id="CP067977">
    <property type="protein sequence ID" value="QQQ20042.1"/>
    <property type="molecule type" value="Genomic_DNA"/>
</dbReference>
<dbReference type="InterPro" id="IPR005628">
    <property type="entry name" value="GspK"/>
</dbReference>
<proteinExistence type="inferred from homology"/>
<protein>
    <recommendedName>
        <fullName evidence="10">Type II secretion system protein K</fullName>
    </recommendedName>
</protein>
<gene>
    <name evidence="13" type="primary">gspK</name>
    <name evidence="13" type="ORF">JIP62_06655</name>
</gene>
<evidence type="ECO:0000256" key="1">
    <source>
        <dbReference type="ARBA" id="ARBA00004533"/>
    </source>
</evidence>
<dbReference type="Pfam" id="PF21687">
    <property type="entry name" value="T2SSK_1st"/>
    <property type="match status" value="1"/>
</dbReference>
<evidence type="ECO:0000313" key="13">
    <source>
        <dbReference type="EMBL" id="QQQ20042.1"/>
    </source>
</evidence>
<feature type="domain" description="T2SS protein K first SAM-like" evidence="12">
    <location>
        <begin position="95"/>
        <end position="203"/>
    </location>
</feature>
<name>A0ABX7BS00_9CAUL</name>
<comment type="similarity">
    <text evidence="2 10">Belongs to the GSP K family.</text>
</comment>
<keyword evidence="8" id="KW-1133">Transmembrane helix</keyword>
<keyword evidence="14" id="KW-1185">Reference proteome</keyword>
<dbReference type="SUPFAM" id="SSF158544">
    <property type="entry name" value="GspK insert domain-like"/>
    <property type="match status" value="2"/>
</dbReference>
<dbReference type="PANTHER" id="PTHR38831">
    <property type="entry name" value="TYPE II SECRETION SYSTEM PROTEIN K"/>
    <property type="match status" value="1"/>
</dbReference>
<evidence type="ECO:0000313" key="14">
    <source>
        <dbReference type="Proteomes" id="UP000595448"/>
    </source>
</evidence>